<dbReference type="Gene3D" id="3.60.60.10">
    <property type="entry name" value="Penicillin V Acylase, Chain A"/>
    <property type="match status" value="1"/>
</dbReference>
<dbReference type="Proteomes" id="UP001328733">
    <property type="component" value="Unassembled WGS sequence"/>
</dbReference>
<dbReference type="CDD" id="cd00542">
    <property type="entry name" value="Ntn_PVA"/>
    <property type="match status" value="1"/>
</dbReference>
<organism evidence="4 5">
    <name type="scientific">Pannus brasiliensis CCIBt3594</name>
    <dbReference type="NCBI Taxonomy" id="1427578"/>
    <lineage>
        <taxon>Bacteria</taxon>
        <taxon>Bacillati</taxon>
        <taxon>Cyanobacteriota</taxon>
        <taxon>Cyanophyceae</taxon>
        <taxon>Oscillatoriophycideae</taxon>
        <taxon>Chroococcales</taxon>
        <taxon>Microcystaceae</taxon>
        <taxon>Pannus</taxon>
    </lineage>
</organism>
<evidence type="ECO:0000313" key="4">
    <source>
        <dbReference type="EMBL" id="MEG3438986.1"/>
    </source>
</evidence>
<proteinExistence type="inferred from homology"/>
<dbReference type="SUPFAM" id="SSF56235">
    <property type="entry name" value="N-terminal nucleophile aminohydrolases (Ntn hydrolases)"/>
    <property type="match status" value="1"/>
</dbReference>
<dbReference type="InterPro" id="IPR029132">
    <property type="entry name" value="CBAH/NAAA_C"/>
</dbReference>
<dbReference type="AlphaFoldDB" id="A0AAW9QVE0"/>
<gene>
    <name evidence="4" type="ORF">V0288_17810</name>
</gene>
<evidence type="ECO:0000313" key="5">
    <source>
        <dbReference type="Proteomes" id="UP001328733"/>
    </source>
</evidence>
<dbReference type="RefSeq" id="WP_332866470.1">
    <property type="nucleotide sequence ID" value="NZ_JBAFSM010000038.1"/>
</dbReference>
<evidence type="ECO:0000259" key="3">
    <source>
        <dbReference type="Pfam" id="PF02275"/>
    </source>
</evidence>
<comment type="similarity">
    <text evidence="1">Belongs to the peptidase C59 family.</text>
</comment>
<sequence>MCTGIRLIAADGTVVHARTMEFGVDLRSEVIVVPVGYERYGTVPATKENNLDGAGKGAKWTAKYACVGANGFGMDVIVDGLNSAGLAAGIFYFPTSAGYMSYTEEDASRTIAPWELGSWILEQHATVDEVRTKIKNLVVADVVFEEMGFAPPVHVVVHDASGQSIVIEYVKGKLNVHNNPLGVMSNSPAFDWHMTNLRNYLNFSTTNLHPLELKVPPYITEEGIEKDTVKIEPFGQGTGMLGMPGDLTPPSRFVRAVAFSRSILPELLETGRDAVLQAFHILNNFDIPKGVAREPHGEKVEADYTIWTSVNDLKEKRFFFRTYNNSQIRVVNLMEAEINASYISKYPMGGKEDREEFTTVTPTPAASPR</sequence>
<keyword evidence="5" id="KW-1185">Reference proteome</keyword>
<name>A0AAW9QVE0_9CHRO</name>
<accession>A0AAW9QVE0</accession>
<evidence type="ECO:0000256" key="2">
    <source>
        <dbReference type="ARBA" id="ARBA00022801"/>
    </source>
</evidence>
<evidence type="ECO:0000256" key="1">
    <source>
        <dbReference type="ARBA" id="ARBA00006625"/>
    </source>
</evidence>
<dbReference type="Pfam" id="PF02275">
    <property type="entry name" value="CBAH"/>
    <property type="match status" value="1"/>
</dbReference>
<comment type="caution">
    <text evidence="4">The sequence shown here is derived from an EMBL/GenBank/DDBJ whole genome shotgun (WGS) entry which is preliminary data.</text>
</comment>
<dbReference type="InterPro" id="IPR029055">
    <property type="entry name" value="Ntn_hydrolases_N"/>
</dbReference>
<dbReference type="GO" id="GO:0016787">
    <property type="term" value="F:hydrolase activity"/>
    <property type="evidence" value="ECO:0007669"/>
    <property type="project" value="UniProtKB-KW"/>
</dbReference>
<dbReference type="EMBL" id="JBAFSM010000038">
    <property type="protein sequence ID" value="MEG3438986.1"/>
    <property type="molecule type" value="Genomic_DNA"/>
</dbReference>
<protein>
    <submittedName>
        <fullName evidence="4">Choloylglycine hydrolase family protein</fullName>
    </submittedName>
</protein>
<reference evidence="4 5" key="1">
    <citation type="submission" date="2024-01" db="EMBL/GenBank/DDBJ databases">
        <title>Genomic insights into the taxonomy and metabolism of the cyanobacterium Pannus brasiliensis CCIBt3594.</title>
        <authorList>
            <person name="Machado M."/>
            <person name="Botero N.B."/>
            <person name="Andreote A.P.D."/>
            <person name="Feitosa A.M.T."/>
            <person name="Popin R."/>
            <person name="Sivonen K."/>
            <person name="Fiore M.F."/>
        </authorList>
    </citation>
    <scope>NUCLEOTIDE SEQUENCE [LARGE SCALE GENOMIC DNA]</scope>
    <source>
        <strain evidence="4 5">CCIBt3594</strain>
    </source>
</reference>
<feature type="domain" description="Choloylglycine hydrolase/NAAA C-terminal" evidence="3">
    <location>
        <begin position="2"/>
        <end position="341"/>
    </location>
</feature>
<dbReference type="PANTHER" id="PTHR35527:SF2">
    <property type="entry name" value="HYDROLASE"/>
    <property type="match status" value="1"/>
</dbReference>
<keyword evidence="2 4" id="KW-0378">Hydrolase</keyword>
<dbReference type="InterPro" id="IPR052193">
    <property type="entry name" value="Peptidase_C59"/>
</dbReference>
<dbReference type="PANTHER" id="PTHR35527">
    <property type="entry name" value="CHOLOYLGLYCINE HYDROLASE"/>
    <property type="match status" value="1"/>
</dbReference>